<dbReference type="InterPro" id="IPR006016">
    <property type="entry name" value="UspA"/>
</dbReference>
<dbReference type="SUPFAM" id="SSF52402">
    <property type="entry name" value="Adenine nucleotide alpha hydrolases-like"/>
    <property type="match status" value="2"/>
</dbReference>
<proteinExistence type="inferred from homology"/>
<evidence type="ECO:0000259" key="4">
    <source>
        <dbReference type="Pfam" id="PF00582"/>
    </source>
</evidence>
<dbReference type="InterPro" id="IPR006015">
    <property type="entry name" value="Universal_stress_UspA"/>
</dbReference>
<reference evidence="6" key="1">
    <citation type="submission" date="2016-10" db="EMBL/GenBank/DDBJ databases">
        <authorList>
            <person name="Varghese N."/>
            <person name="Submissions S."/>
        </authorList>
    </citation>
    <scope>NUCLEOTIDE SEQUENCE [LARGE SCALE GENOMIC DNA]</scope>
    <source>
        <strain evidence="6">CGMCC 4.3506</strain>
    </source>
</reference>
<feature type="domain" description="UspA" evidence="4">
    <location>
        <begin position="7"/>
        <end position="144"/>
    </location>
</feature>
<dbReference type="InterPro" id="IPR014729">
    <property type="entry name" value="Rossmann-like_a/b/a_fold"/>
</dbReference>
<dbReference type="PANTHER" id="PTHR46268:SF27">
    <property type="entry name" value="UNIVERSAL STRESS PROTEIN RV2623"/>
    <property type="match status" value="1"/>
</dbReference>
<dbReference type="PRINTS" id="PR01438">
    <property type="entry name" value="UNVRSLSTRESS"/>
</dbReference>
<dbReference type="Pfam" id="PF00582">
    <property type="entry name" value="Usp"/>
    <property type="match status" value="2"/>
</dbReference>
<dbReference type="STRING" id="200378.SAMN05216553_101468"/>
<evidence type="ECO:0000256" key="3">
    <source>
        <dbReference type="ARBA" id="ARBA00022840"/>
    </source>
</evidence>
<evidence type="ECO:0000256" key="2">
    <source>
        <dbReference type="ARBA" id="ARBA00022741"/>
    </source>
</evidence>
<sequence length="291" mass="30230">MKAPSAPIVAGVDGSASALTAVTWAARESARHRVPLRLVHSYVLPTRGYPQIIITGNEIRQAMENIGREKLAEAAAAARAAAPGVEVVTEIVCGGSTPALVEESKTARLVVVGSQGLGTVTGMIVGSTALALAAHGKSPVVVVRGTEVPGGPVVVGVDGSPTSEAALAFAFETASLRGARLTAVLCWQDLLVESAYAAVPFAVDWAAVEADERRLLAQRLAGWQDKYPDVEVEQLVLRDRPVRAMMRLGAEAQLVVVGSRGHGGFTGMLLGSTSQALVYNAPCPLAIVRPE</sequence>
<evidence type="ECO:0000313" key="6">
    <source>
        <dbReference type="Proteomes" id="UP000199623"/>
    </source>
</evidence>
<gene>
    <name evidence="5" type="ORF">SAMN05216553_101468</name>
</gene>
<dbReference type="OrthoDB" id="3404132at2"/>
<dbReference type="GO" id="GO:0005524">
    <property type="term" value="F:ATP binding"/>
    <property type="evidence" value="ECO:0007669"/>
    <property type="project" value="UniProtKB-KW"/>
</dbReference>
<feature type="domain" description="UspA" evidence="4">
    <location>
        <begin position="152"/>
        <end position="289"/>
    </location>
</feature>
<protein>
    <submittedName>
        <fullName evidence="5">Nucleotide-binding universal stress protein, UspA family</fullName>
    </submittedName>
</protein>
<dbReference type="AlphaFoldDB" id="A0A1G7KT74"/>
<keyword evidence="3" id="KW-0067">ATP-binding</keyword>
<keyword evidence="2" id="KW-0547">Nucleotide-binding</keyword>
<keyword evidence="6" id="KW-1185">Reference proteome</keyword>
<dbReference type="RefSeq" id="WP_090044940.1">
    <property type="nucleotide sequence ID" value="NZ_FNCC01000001.1"/>
</dbReference>
<dbReference type="Proteomes" id="UP000199623">
    <property type="component" value="Unassembled WGS sequence"/>
</dbReference>
<organism evidence="5 6">
    <name type="scientific">Lentzea fradiae</name>
    <dbReference type="NCBI Taxonomy" id="200378"/>
    <lineage>
        <taxon>Bacteria</taxon>
        <taxon>Bacillati</taxon>
        <taxon>Actinomycetota</taxon>
        <taxon>Actinomycetes</taxon>
        <taxon>Pseudonocardiales</taxon>
        <taxon>Pseudonocardiaceae</taxon>
        <taxon>Lentzea</taxon>
    </lineage>
</organism>
<evidence type="ECO:0000313" key="5">
    <source>
        <dbReference type="EMBL" id="SDF40423.1"/>
    </source>
</evidence>
<comment type="similarity">
    <text evidence="1">Belongs to the universal stress protein A family.</text>
</comment>
<evidence type="ECO:0000256" key="1">
    <source>
        <dbReference type="ARBA" id="ARBA00008791"/>
    </source>
</evidence>
<name>A0A1G7KT74_9PSEU</name>
<dbReference type="Gene3D" id="3.40.50.620">
    <property type="entry name" value="HUPs"/>
    <property type="match status" value="2"/>
</dbReference>
<accession>A0A1G7KT74</accession>
<dbReference type="PANTHER" id="PTHR46268">
    <property type="entry name" value="STRESS RESPONSE PROTEIN NHAX"/>
    <property type="match status" value="1"/>
</dbReference>
<dbReference type="EMBL" id="FNCC01000001">
    <property type="protein sequence ID" value="SDF40423.1"/>
    <property type="molecule type" value="Genomic_DNA"/>
</dbReference>